<dbReference type="GO" id="GO:0005524">
    <property type="term" value="F:ATP binding"/>
    <property type="evidence" value="ECO:0007669"/>
    <property type="project" value="UniProtKB-KW"/>
</dbReference>
<dbReference type="Gene3D" id="3.40.50.300">
    <property type="entry name" value="P-loop containing nucleotide triphosphate hydrolases"/>
    <property type="match status" value="1"/>
</dbReference>
<reference evidence="6" key="1">
    <citation type="journal article" date="2023" name="Front. Microbiol.">
        <title>Genomic-based phylogenetic and metabolic analyses of the genus Natronomonas, and description of Natronomonas aquatica sp. nov.</title>
        <authorList>
            <person name="Garcia-Roldan A."/>
            <person name="Duran-Viseras A."/>
            <person name="de la Haba R.R."/>
            <person name="Corral P."/>
            <person name="Sanchez-Porro C."/>
            <person name="Ventosa A."/>
        </authorList>
    </citation>
    <scope>NUCLEOTIDE SEQUENCE</scope>
    <source>
        <strain evidence="6">F2-12</strain>
    </source>
</reference>
<keyword evidence="2" id="KW-0378">Hydrolase</keyword>
<dbReference type="PANTHER" id="PTHR35372">
    <property type="entry name" value="ATP BINDING PROTEIN-RELATED"/>
    <property type="match status" value="1"/>
</dbReference>
<feature type="domain" description="SF3 helicase" evidence="5">
    <location>
        <begin position="560"/>
        <end position="716"/>
    </location>
</feature>
<dbReference type="Pfam" id="PF08706">
    <property type="entry name" value="D5_N"/>
    <property type="match status" value="1"/>
</dbReference>
<comment type="caution">
    <text evidence="6">The sequence shown here is derived from an EMBL/GenBank/DDBJ whole genome shotgun (WGS) entry which is preliminary data.</text>
</comment>
<feature type="region of interest" description="Disordered" evidence="4">
    <location>
        <begin position="190"/>
        <end position="216"/>
    </location>
</feature>
<protein>
    <submittedName>
        <fullName evidence="6">PriCT-2 domain-containing protein</fullName>
    </submittedName>
</protein>
<accession>A0A9R1CSZ0</accession>
<dbReference type="AlphaFoldDB" id="A0A9R1CSZ0"/>
<dbReference type="Proteomes" id="UP001139494">
    <property type="component" value="Unassembled WGS sequence"/>
</dbReference>
<organism evidence="6 7">
    <name type="scientific">Natronomonas aquatica</name>
    <dbReference type="NCBI Taxonomy" id="2841590"/>
    <lineage>
        <taxon>Archaea</taxon>
        <taxon>Methanobacteriati</taxon>
        <taxon>Methanobacteriota</taxon>
        <taxon>Stenosarchaea group</taxon>
        <taxon>Halobacteria</taxon>
        <taxon>Halobacteriales</taxon>
        <taxon>Natronomonadaceae</taxon>
        <taxon>Natronomonas</taxon>
    </lineage>
</organism>
<evidence type="ECO:0000313" key="7">
    <source>
        <dbReference type="Proteomes" id="UP001139494"/>
    </source>
</evidence>
<feature type="region of interest" description="Disordered" evidence="4">
    <location>
        <begin position="839"/>
        <end position="870"/>
    </location>
</feature>
<dbReference type="GO" id="GO:0016817">
    <property type="term" value="F:hydrolase activity, acting on acid anhydrides"/>
    <property type="evidence" value="ECO:0007669"/>
    <property type="project" value="InterPro"/>
</dbReference>
<keyword evidence="7" id="KW-1185">Reference proteome</keyword>
<dbReference type="Pfam" id="PF19263">
    <property type="entry name" value="DUF5906"/>
    <property type="match status" value="1"/>
</dbReference>
<dbReference type="InterPro" id="IPR014015">
    <property type="entry name" value="Helicase_SF3_DNA-vir"/>
</dbReference>
<proteinExistence type="predicted"/>
<feature type="compositionally biased region" description="Acidic residues" evidence="4">
    <location>
        <begin position="365"/>
        <end position="375"/>
    </location>
</feature>
<dbReference type="InterPro" id="IPR014819">
    <property type="entry name" value="PriCT_2"/>
</dbReference>
<dbReference type="InterPro" id="IPR045455">
    <property type="entry name" value="NrS-1_pol-like_helicase"/>
</dbReference>
<evidence type="ECO:0000256" key="2">
    <source>
        <dbReference type="ARBA" id="ARBA00022801"/>
    </source>
</evidence>
<gene>
    <name evidence="6" type="ORF">KM295_14285</name>
</gene>
<dbReference type="PROSITE" id="PS51206">
    <property type="entry name" value="SF3_HELICASE_1"/>
    <property type="match status" value="1"/>
</dbReference>
<dbReference type="SUPFAM" id="SSF52540">
    <property type="entry name" value="P-loop containing nucleoside triphosphate hydrolases"/>
    <property type="match status" value="1"/>
</dbReference>
<dbReference type="InterPro" id="IPR027417">
    <property type="entry name" value="P-loop_NTPase"/>
</dbReference>
<dbReference type="InterPro" id="IPR006500">
    <property type="entry name" value="Helicase_put_C_phage/plasmid"/>
</dbReference>
<evidence type="ECO:0000259" key="5">
    <source>
        <dbReference type="PROSITE" id="PS51206"/>
    </source>
</evidence>
<evidence type="ECO:0000313" key="6">
    <source>
        <dbReference type="EMBL" id="MCQ4334624.1"/>
    </source>
</evidence>
<keyword evidence="1" id="KW-0547">Nucleotide-binding</keyword>
<dbReference type="RefSeq" id="WP_256030688.1">
    <property type="nucleotide sequence ID" value="NZ_JAHLKM010000030.1"/>
</dbReference>
<evidence type="ECO:0000256" key="3">
    <source>
        <dbReference type="ARBA" id="ARBA00022840"/>
    </source>
</evidence>
<dbReference type="PANTHER" id="PTHR35372:SF2">
    <property type="entry name" value="SF3 HELICASE DOMAIN-CONTAINING PROTEIN"/>
    <property type="match status" value="1"/>
</dbReference>
<dbReference type="InterPro" id="IPR014818">
    <property type="entry name" value="Phage/plasmid_primase_P4_C"/>
</dbReference>
<dbReference type="EMBL" id="JAHLKM010000030">
    <property type="protein sequence ID" value="MCQ4334624.1"/>
    <property type="molecule type" value="Genomic_DNA"/>
</dbReference>
<evidence type="ECO:0000256" key="1">
    <source>
        <dbReference type="ARBA" id="ARBA00022741"/>
    </source>
</evidence>
<dbReference type="NCBIfam" id="TIGR01613">
    <property type="entry name" value="primase_Cterm"/>
    <property type="match status" value="1"/>
</dbReference>
<feature type="compositionally biased region" description="Basic and acidic residues" evidence="4">
    <location>
        <begin position="194"/>
        <end position="216"/>
    </location>
</feature>
<name>A0A9R1CSZ0_9EURY</name>
<dbReference type="SMART" id="SM00885">
    <property type="entry name" value="D5_N"/>
    <property type="match status" value="1"/>
</dbReference>
<sequence length="870" mass="96883">MKDPEAIPAALRERDQWLTWDSATDRKQPYWGAKKVSWSDPDSWHSFGEAMAKAEQQDSWGVGYVTAANNDAAPMGIISVIDLDGAADEHDTPKEWVPSLDVFGERDAYVEWSQSHDDPGDSGLHIPVAGAPPAWFRDVETDGDHEGIDLLANKFCIFTGDQLRGTGEEIPGWDDELEAWLADAYENLTGETAPPREDDHGGTFMDPEKAGSHDHDGDYDELSQAQIEEMLSHIPGNQHFNDWIRTGYAVKSWDDGSKGKRVFESWAQSNSKWEDPESQRQVDYIWNTNKSRSGGQAATVGTLWHFAEQNGWEPSFGGDEYEGTPTARELVARHSDAYDDVSEVPEDIFEGGVDSGEMAKAQFGDPDEYEPDTAETDGGATTASSDEHGPDGDESDDKTDTSASAWENVYAAYVGAEDADERLPARYEATEQLDTETAWRGIVENDSLWTYKPEKGIFEADGDERVRETLVEHLREQFKAHEVREIAEQLRGRNTVSETSMGGPEGLIAAENCVIDLLDEETHEHSPEHNFMSRLGCEFDPDAGCPRWRAFLQEVVDSDTDRQKLQEFAGYFLHHWEMPYHKALFLVGPTASGKSTFLDTINAMLGDGTAASLTPQQMTSERFGGAELFNKWANIRNDIPAETVENTGAFKEIIGGDPIKAEEKYQDPFMFRPTSKHAFSANQLPDANTDDEAFFRRILLVPFPETVPKAERDPMLDEKLQDELSGVLNWALEGLQRLLANGGFTGDRSPGRTRETWEKWGNSVDRFAKVALETGNESVPKTKVYAAYLEYCRQESMPSETQHLMTRKLKTEGFEDGRTYVDGSQERVFMNVGWTSRGEELLEQAQSRGDRGGDGDDSTPAAGGLSGFGN</sequence>
<dbReference type="Pfam" id="PF08707">
    <property type="entry name" value="PriCT_2"/>
    <property type="match status" value="1"/>
</dbReference>
<keyword evidence="3" id="KW-0067">ATP-binding</keyword>
<feature type="region of interest" description="Disordered" evidence="4">
    <location>
        <begin position="349"/>
        <end position="401"/>
    </location>
</feature>
<dbReference type="InterPro" id="IPR051620">
    <property type="entry name" value="ORF904-like_C"/>
</dbReference>
<evidence type="ECO:0000256" key="4">
    <source>
        <dbReference type="SAM" id="MobiDB-lite"/>
    </source>
</evidence>